<accession>A0A9W6GXK8</accession>
<sequence length="130" mass="14361">MKWQLEPEGASHTKGGFDPDFSMHQLNQTLGDGQAQSCAAKPSPNANVSLRKRLEDSPYSARLDSDAGVLDLEPDLHNAINERCLHDPEPDLPFLSEFDRIPEQIDQDLLQPEGVSHHPEPSKIGLAVDK</sequence>
<feature type="region of interest" description="Disordered" evidence="1">
    <location>
        <begin position="104"/>
        <end position="130"/>
    </location>
</feature>
<feature type="compositionally biased region" description="Polar residues" evidence="1">
    <location>
        <begin position="24"/>
        <end position="37"/>
    </location>
</feature>
<dbReference type="EMBL" id="BSEC01000001">
    <property type="protein sequence ID" value="GLI94946.1"/>
    <property type="molecule type" value="Genomic_DNA"/>
</dbReference>
<dbReference type="Proteomes" id="UP001144323">
    <property type="component" value="Unassembled WGS sequence"/>
</dbReference>
<protein>
    <submittedName>
        <fullName evidence="2">Uncharacterized protein</fullName>
    </submittedName>
</protein>
<evidence type="ECO:0000256" key="1">
    <source>
        <dbReference type="SAM" id="MobiDB-lite"/>
    </source>
</evidence>
<proteinExistence type="predicted"/>
<comment type="caution">
    <text evidence="2">The sequence shown here is derived from an EMBL/GenBank/DDBJ whole genome shotgun (WGS) entry which is preliminary data.</text>
</comment>
<evidence type="ECO:0000313" key="3">
    <source>
        <dbReference type="Proteomes" id="UP001144323"/>
    </source>
</evidence>
<name>A0A9W6GXK8_9HYPH</name>
<keyword evidence="3" id="KW-1185">Reference proteome</keyword>
<dbReference type="AntiFam" id="ANF00202">
    <property type="entry name" value="Shadow ORF (opposite gacS)"/>
</dbReference>
<gene>
    <name evidence="2" type="ORF">LMG27198_39380</name>
</gene>
<feature type="region of interest" description="Disordered" evidence="1">
    <location>
        <begin position="1"/>
        <end position="52"/>
    </location>
</feature>
<evidence type="ECO:0000313" key="2">
    <source>
        <dbReference type="EMBL" id="GLI94946.1"/>
    </source>
</evidence>
<organism evidence="2 3">
    <name type="scientific">Methylocystis echinoides</name>
    <dbReference type="NCBI Taxonomy" id="29468"/>
    <lineage>
        <taxon>Bacteria</taxon>
        <taxon>Pseudomonadati</taxon>
        <taxon>Pseudomonadota</taxon>
        <taxon>Alphaproteobacteria</taxon>
        <taxon>Hyphomicrobiales</taxon>
        <taxon>Methylocystaceae</taxon>
        <taxon>Methylocystis</taxon>
    </lineage>
</organism>
<reference evidence="2" key="1">
    <citation type="journal article" date="2023" name="Int. J. Syst. Evol. Microbiol.">
        <title>Methylocystis iwaonis sp. nov., a type II methane-oxidizing bacterium from surface soil of a rice paddy field in Japan, and emended description of the genus Methylocystis (ex Whittenbury et al. 1970) Bowman et al. 1993.</title>
        <authorList>
            <person name="Kaise H."/>
            <person name="Sawadogo J.B."/>
            <person name="Alam M.S."/>
            <person name="Ueno C."/>
            <person name="Dianou D."/>
            <person name="Shinjo R."/>
            <person name="Asakawa S."/>
        </authorList>
    </citation>
    <scope>NUCLEOTIDE SEQUENCE</scope>
    <source>
        <strain evidence="2">LMG27198</strain>
    </source>
</reference>
<dbReference type="AlphaFoldDB" id="A0A9W6GXK8"/>